<comment type="caution">
    <text evidence="1">The sequence shown here is derived from an EMBL/GenBank/DDBJ whole genome shotgun (WGS) entry which is preliminary data.</text>
</comment>
<evidence type="ECO:0000313" key="2">
    <source>
        <dbReference type="Proteomes" id="UP000663852"/>
    </source>
</evidence>
<proteinExistence type="predicted"/>
<dbReference type="AlphaFoldDB" id="A0A814G7F2"/>
<name>A0A814G7F2_ADIRI</name>
<gene>
    <name evidence="1" type="ORF">EDS130_LOCUS14457</name>
</gene>
<dbReference type="Proteomes" id="UP000663852">
    <property type="component" value="Unassembled WGS sequence"/>
</dbReference>
<reference evidence="1" key="1">
    <citation type="submission" date="2021-02" db="EMBL/GenBank/DDBJ databases">
        <authorList>
            <person name="Nowell W R."/>
        </authorList>
    </citation>
    <scope>NUCLEOTIDE SEQUENCE</scope>
</reference>
<organism evidence="1 2">
    <name type="scientific">Adineta ricciae</name>
    <name type="common">Rotifer</name>
    <dbReference type="NCBI Taxonomy" id="249248"/>
    <lineage>
        <taxon>Eukaryota</taxon>
        <taxon>Metazoa</taxon>
        <taxon>Spiralia</taxon>
        <taxon>Gnathifera</taxon>
        <taxon>Rotifera</taxon>
        <taxon>Eurotatoria</taxon>
        <taxon>Bdelloidea</taxon>
        <taxon>Adinetida</taxon>
        <taxon>Adinetidae</taxon>
        <taxon>Adineta</taxon>
    </lineage>
</organism>
<evidence type="ECO:0000313" key="1">
    <source>
        <dbReference type="EMBL" id="CAF0992369.1"/>
    </source>
</evidence>
<protein>
    <submittedName>
        <fullName evidence="1">Uncharacterized protein</fullName>
    </submittedName>
</protein>
<sequence length="111" mass="13109">MNSLPSPLIINTRNHNKRTSLTMLAQSNSVIKSSSVGNDYFVKYYTSNHCSMFDEQINSNNQRKDDDNHHQYCRSVVITDTSSNFRPTVLANNHRHHHYTKRYRRCEYISR</sequence>
<dbReference type="EMBL" id="CAJNOJ010000059">
    <property type="protein sequence ID" value="CAF0992369.1"/>
    <property type="molecule type" value="Genomic_DNA"/>
</dbReference>
<accession>A0A814G7F2</accession>